<dbReference type="AlphaFoldDB" id="A0A6J4SWB7"/>
<dbReference type="SUPFAM" id="SSF48498">
    <property type="entry name" value="Tetracyclin repressor-like, C-terminal domain"/>
    <property type="match status" value="1"/>
</dbReference>
<keyword evidence="3" id="KW-0804">Transcription</keyword>
<dbReference type="Pfam" id="PF00440">
    <property type="entry name" value="TetR_N"/>
    <property type="match status" value="1"/>
</dbReference>
<keyword evidence="1" id="KW-0805">Transcription regulation</keyword>
<dbReference type="PANTHER" id="PTHR47506:SF1">
    <property type="entry name" value="HTH-TYPE TRANSCRIPTIONAL REGULATOR YJDC"/>
    <property type="match status" value="1"/>
</dbReference>
<proteinExistence type="predicted"/>
<dbReference type="InterPro" id="IPR036271">
    <property type="entry name" value="Tet_transcr_reg_TetR-rel_C_sf"/>
</dbReference>
<feature type="DNA-binding region" description="H-T-H motif" evidence="4">
    <location>
        <begin position="29"/>
        <end position="48"/>
    </location>
</feature>
<keyword evidence="2 4" id="KW-0238">DNA-binding</keyword>
<dbReference type="GO" id="GO:0003677">
    <property type="term" value="F:DNA binding"/>
    <property type="evidence" value="ECO:0007669"/>
    <property type="project" value="UniProtKB-UniRule"/>
</dbReference>
<protein>
    <recommendedName>
        <fullName evidence="5">HTH tetR-type domain-containing protein</fullName>
    </recommendedName>
</protein>
<organism evidence="6">
    <name type="scientific">uncultured Solirubrobacteraceae bacterium</name>
    <dbReference type="NCBI Taxonomy" id="1162706"/>
    <lineage>
        <taxon>Bacteria</taxon>
        <taxon>Bacillati</taxon>
        <taxon>Actinomycetota</taxon>
        <taxon>Thermoleophilia</taxon>
        <taxon>Solirubrobacterales</taxon>
        <taxon>Solirubrobacteraceae</taxon>
        <taxon>environmental samples</taxon>
    </lineage>
</organism>
<dbReference type="PROSITE" id="PS50977">
    <property type="entry name" value="HTH_TETR_2"/>
    <property type="match status" value="1"/>
</dbReference>
<dbReference type="InterPro" id="IPR011075">
    <property type="entry name" value="TetR_C"/>
</dbReference>
<dbReference type="SUPFAM" id="SSF46689">
    <property type="entry name" value="Homeodomain-like"/>
    <property type="match status" value="1"/>
</dbReference>
<dbReference type="PRINTS" id="PR00455">
    <property type="entry name" value="HTHTETR"/>
</dbReference>
<sequence>MADVKHFDPEAALDRAMALFWRQGYEATSVGDLVAELGVSRSSLYATFGDKPALFQAALERYRRVEAGPRHDLLTGDGPVLDAIRALLEGIAAAPAVHPDRRGCLIVNAAMERVPADAATAAVVAAQLGSFEEALAGALRRGQDRGELDRGQDATALARFLVTVVQGMRVVGKAGADPAVLGDVVEVALAAIRPAA</sequence>
<evidence type="ECO:0000256" key="2">
    <source>
        <dbReference type="ARBA" id="ARBA00023125"/>
    </source>
</evidence>
<feature type="domain" description="HTH tetR-type" evidence="5">
    <location>
        <begin position="6"/>
        <end position="66"/>
    </location>
</feature>
<evidence type="ECO:0000256" key="3">
    <source>
        <dbReference type="ARBA" id="ARBA00023163"/>
    </source>
</evidence>
<dbReference type="EMBL" id="CADCVO010000416">
    <property type="protein sequence ID" value="CAA9507335.1"/>
    <property type="molecule type" value="Genomic_DNA"/>
</dbReference>
<evidence type="ECO:0000259" key="5">
    <source>
        <dbReference type="PROSITE" id="PS50977"/>
    </source>
</evidence>
<dbReference type="Pfam" id="PF16925">
    <property type="entry name" value="TetR_C_13"/>
    <property type="match status" value="1"/>
</dbReference>
<evidence type="ECO:0000256" key="4">
    <source>
        <dbReference type="PROSITE-ProRule" id="PRU00335"/>
    </source>
</evidence>
<evidence type="ECO:0000256" key="1">
    <source>
        <dbReference type="ARBA" id="ARBA00023015"/>
    </source>
</evidence>
<gene>
    <name evidence="6" type="ORF">AVDCRST_MAG13-2603</name>
</gene>
<dbReference type="PANTHER" id="PTHR47506">
    <property type="entry name" value="TRANSCRIPTIONAL REGULATORY PROTEIN"/>
    <property type="match status" value="1"/>
</dbReference>
<dbReference type="Gene3D" id="1.10.357.10">
    <property type="entry name" value="Tetracycline Repressor, domain 2"/>
    <property type="match status" value="1"/>
</dbReference>
<dbReference type="InterPro" id="IPR009057">
    <property type="entry name" value="Homeodomain-like_sf"/>
</dbReference>
<dbReference type="Gene3D" id="1.10.10.60">
    <property type="entry name" value="Homeodomain-like"/>
    <property type="match status" value="1"/>
</dbReference>
<accession>A0A6J4SWB7</accession>
<name>A0A6J4SWB7_9ACTN</name>
<dbReference type="InterPro" id="IPR001647">
    <property type="entry name" value="HTH_TetR"/>
</dbReference>
<reference evidence="6" key="1">
    <citation type="submission" date="2020-02" db="EMBL/GenBank/DDBJ databases">
        <authorList>
            <person name="Meier V. D."/>
        </authorList>
    </citation>
    <scope>NUCLEOTIDE SEQUENCE</scope>
    <source>
        <strain evidence="6">AVDCRST_MAG13</strain>
    </source>
</reference>
<evidence type="ECO:0000313" key="6">
    <source>
        <dbReference type="EMBL" id="CAA9507335.1"/>
    </source>
</evidence>